<dbReference type="Proteomes" id="UP000325827">
    <property type="component" value="Unassembled WGS sequence"/>
</dbReference>
<name>A0A5J5J120_9MICO</name>
<evidence type="ECO:0000256" key="7">
    <source>
        <dbReference type="SAM" id="Phobius"/>
    </source>
</evidence>
<gene>
    <name evidence="9" type="ORF">F6B43_12575</name>
</gene>
<keyword evidence="10" id="KW-1185">Reference proteome</keyword>
<keyword evidence="4 7" id="KW-1133">Transmembrane helix</keyword>
<feature type="transmembrane region" description="Helical" evidence="7">
    <location>
        <begin position="313"/>
        <end position="339"/>
    </location>
</feature>
<feature type="region of interest" description="Disordered" evidence="6">
    <location>
        <begin position="144"/>
        <end position="271"/>
    </location>
</feature>
<comment type="subcellular location">
    <subcellularLocation>
        <location evidence="1">Cell membrane</location>
        <topology evidence="1">Multi-pass membrane protein</topology>
    </subcellularLocation>
</comment>
<dbReference type="AlphaFoldDB" id="A0A5J5J120"/>
<evidence type="ECO:0000313" key="10">
    <source>
        <dbReference type="Proteomes" id="UP000325827"/>
    </source>
</evidence>
<protein>
    <submittedName>
        <fullName evidence="9">Cytochrome b/b6 domain-containing protein</fullName>
    </submittedName>
</protein>
<feature type="region of interest" description="Disordered" evidence="6">
    <location>
        <begin position="1"/>
        <end position="27"/>
    </location>
</feature>
<evidence type="ECO:0000256" key="3">
    <source>
        <dbReference type="ARBA" id="ARBA00022692"/>
    </source>
</evidence>
<dbReference type="Gene3D" id="1.20.950.20">
    <property type="entry name" value="Transmembrane di-heme cytochromes, Chain C"/>
    <property type="match status" value="1"/>
</dbReference>
<feature type="transmembrane region" description="Helical" evidence="7">
    <location>
        <begin position="523"/>
        <end position="548"/>
    </location>
</feature>
<feature type="transmembrane region" description="Helical" evidence="7">
    <location>
        <begin position="483"/>
        <end position="502"/>
    </location>
</feature>
<feature type="compositionally biased region" description="Pro residues" evidence="6">
    <location>
        <begin position="159"/>
        <end position="173"/>
    </location>
</feature>
<evidence type="ECO:0000259" key="8">
    <source>
        <dbReference type="Pfam" id="PF01292"/>
    </source>
</evidence>
<accession>A0A5J5J120</accession>
<dbReference type="EMBL" id="VYSA01000002">
    <property type="protein sequence ID" value="KAA9108226.1"/>
    <property type="molecule type" value="Genomic_DNA"/>
</dbReference>
<dbReference type="Pfam" id="PF01292">
    <property type="entry name" value="Ni_hydr_CYTB"/>
    <property type="match status" value="1"/>
</dbReference>
<proteinExistence type="predicted"/>
<feature type="transmembrane region" description="Helical" evidence="7">
    <location>
        <begin position="424"/>
        <end position="444"/>
    </location>
</feature>
<evidence type="ECO:0000256" key="1">
    <source>
        <dbReference type="ARBA" id="ARBA00004651"/>
    </source>
</evidence>
<evidence type="ECO:0000256" key="2">
    <source>
        <dbReference type="ARBA" id="ARBA00022475"/>
    </source>
</evidence>
<dbReference type="GO" id="GO:0009055">
    <property type="term" value="F:electron transfer activity"/>
    <property type="evidence" value="ECO:0007669"/>
    <property type="project" value="InterPro"/>
</dbReference>
<feature type="compositionally biased region" description="Low complexity" evidence="6">
    <location>
        <begin position="208"/>
        <end position="218"/>
    </location>
</feature>
<keyword evidence="2" id="KW-1003">Cell membrane</keyword>
<feature type="domain" description="Cytochrome b561 bacterial/Ni-hydrogenase" evidence="8">
    <location>
        <begin position="369"/>
        <end position="560"/>
    </location>
</feature>
<feature type="compositionally biased region" description="Low complexity" evidence="6">
    <location>
        <begin position="225"/>
        <end position="246"/>
    </location>
</feature>
<dbReference type="SUPFAM" id="SSF81342">
    <property type="entry name" value="Transmembrane di-heme cytochromes"/>
    <property type="match status" value="1"/>
</dbReference>
<dbReference type="GO" id="GO:0022904">
    <property type="term" value="P:respiratory electron transport chain"/>
    <property type="evidence" value="ECO:0007669"/>
    <property type="project" value="InterPro"/>
</dbReference>
<evidence type="ECO:0000313" key="9">
    <source>
        <dbReference type="EMBL" id="KAA9108226.1"/>
    </source>
</evidence>
<comment type="caution">
    <text evidence="9">The sequence shown here is derived from an EMBL/GenBank/DDBJ whole genome shotgun (WGS) entry which is preliminary data.</text>
</comment>
<dbReference type="OrthoDB" id="9795587at2"/>
<evidence type="ECO:0000256" key="6">
    <source>
        <dbReference type="SAM" id="MobiDB-lite"/>
    </source>
</evidence>
<dbReference type="GO" id="GO:0005886">
    <property type="term" value="C:plasma membrane"/>
    <property type="evidence" value="ECO:0007669"/>
    <property type="project" value="UniProtKB-SubCell"/>
</dbReference>
<keyword evidence="5 7" id="KW-0472">Membrane</keyword>
<evidence type="ECO:0000256" key="5">
    <source>
        <dbReference type="ARBA" id="ARBA00023136"/>
    </source>
</evidence>
<feature type="transmembrane region" description="Helical" evidence="7">
    <location>
        <begin position="568"/>
        <end position="587"/>
    </location>
</feature>
<keyword evidence="3 7" id="KW-0812">Transmembrane</keyword>
<dbReference type="InterPro" id="IPR011577">
    <property type="entry name" value="Cyt_b561_bac/Ni-Hgenase"/>
</dbReference>
<organism evidence="9 10">
    <name type="scientific">Microbacterium rhizomatis</name>
    <dbReference type="NCBI Taxonomy" id="1631477"/>
    <lineage>
        <taxon>Bacteria</taxon>
        <taxon>Bacillati</taxon>
        <taxon>Actinomycetota</taxon>
        <taxon>Actinomycetes</taxon>
        <taxon>Micrococcales</taxon>
        <taxon>Microbacteriaceae</taxon>
        <taxon>Microbacterium</taxon>
    </lineage>
</organism>
<reference evidence="10" key="1">
    <citation type="submission" date="2019-09" db="EMBL/GenBank/DDBJ databases">
        <title>Mumia zhuanghuii sp. nov. isolated from the intestinal contents of plateau pika (Ochotona curzoniae) in the Qinghai-Tibet plateau of China.</title>
        <authorList>
            <person name="Tian Z."/>
        </authorList>
    </citation>
    <scope>NUCLEOTIDE SEQUENCE [LARGE SCALE GENOMIC DNA]</scope>
    <source>
        <strain evidence="10">JCM 30598</strain>
    </source>
</reference>
<dbReference type="InterPro" id="IPR016174">
    <property type="entry name" value="Di-haem_cyt_TM"/>
</dbReference>
<evidence type="ECO:0000256" key="4">
    <source>
        <dbReference type="ARBA" id="ARBA00022989"/>
    </source>
</evidence>
<sequence length="605" mass="64123">MATFGTTVRRGLPRRPGGDPWPPAGESAAVAVEGPVVVASEAALRQEVAPEPDVPTIEGPVVVASEAALRREVAPEPDVPIIEGPVVVASEAMLRQEVAPEPAQAPVAAPVMRSVRRGLPRVPGGEPWPPASVAPAVAARGPAAAASEAEFRREVAPEAPTPALAPPAPPVPATAPAASAAGAGSGRALRRGLPRVEGGEPWPPAGFAPVAAPIAESAPAEEPETTAVETPVATTAVETPVATTAVQLSRTAEPPVPPGISTGSVVATTGPRPPLPFTLTVWPGKAAASKPAALAEPKDDSIRSLAKRPPWPIAIAGVFGVLALLILAASAVLFVRWFLSLTFMQDFLVTYPGESHLPEGAPVGIPGWLAWQHFFNTFFMVLIIRTGLQVRNDKRPSAFWTPKWSKNGRGKISLSLWFHQSLDVLWLTNGVIFVVLLFATGQWMRVVPTSWDVIPNAISAALQYVSLDWPTENGWVNYNSLQVLAYFVTIFIAAPLAAITGVRMSGLWPKNAEKLNKAYPIEWARAVHFPVMLYFVAFIIVHVALVFATGALRNLNHMYGGQDAINWTGFWIFVGSLVLIVAAWIAARPLVLAPIARLSGKVSQR</sequence>